<accession>A0A7J8J2X0</accession>
<feature type="transmembrane region" description="Helical" evidence="19">
    <location>
        <begin position="55"/>
        <end position="76"/>
    </location>
</feature>
<keyword evidence="8 19" id="KW-0812">Transmembrane</keyword>
<dbReference type="GO" id="GO:0012507">
    <property type="term" value="C:ER to Golgi transport vesicle membrane"/>
    <property type="evidence" value="ECO:0007669"/>
    <property type="project" value="UniProtKB-SubCell"/>
</dbReference>
<keyword evidence="23" id="KW-1185">Reference proteome</keyword>
<dbReference type="GO" id="GO:0005385">
    <property type="term" value="F:zinc ion transmembrane transporter activity"/>
    <property type="evidence" value="ECO:0007669"/>
    <property type="project" value="UniProtKB-UniRule"/>
</dbReference>
<keyword evidence="11" id="KW-0864">Zinc transport</keyword>
<dbReference type="Proteomes" id="UP000550707">
    <property type="component" value="Unassembled WGS sequence"/>
</dbReference>
<reference evidence="22 23" key="1">
    <citation type="journal article" date="2020" name="Nature">
        <title>Six reference-quality genomes reveal evolution of bat adaptations.</title>
        <authorList>
            <person name="Jebb D."/>
            <person name="Huang Z."/>
            <person name="Pippel M."/>
            <person name="Hughes G.M."/>
            <person name="Lavrichenko K."/>
            <person name="Devanna P."/>
            <person name="Winkler S."/>
            <person name="Jermiin L.S."/>
            <person name="Skirmuntt E.C."/>
            <person name="Katzourakis A."/>
            <person name="Burkitt-Gray L."/>
            <person name="Ray D.A."/>
            <person name="Sullivan K.A.M."/>
            <person name="Roscito J.G."/>
            <person name="Kirilenko B.M."/>
            <person name="Davalos L.M."/>
            <person name="Corthals A.P."/>
            <person name="Power M.L."/>
            <person name="Jones G."/>
            <person name="Ransome R.D."/>
            <person name="Dechmann D.K.N."/>
            <person name="Locatelli A.G."/>
            <person name="Puechmaille S.J."/>
            <person name="Fedrigo O."/>
            <person name="Jarvis E.D."/>
            <person name="Hiller M."/>
            <person name="Vernes S.C."/>
            <person name="Myers E.W."/>
            <person name="Teeling E.C."/>
        </authorList>
    </citation>
    <scope>NUCLEOTIDE SEQUENCE [LARGE SCALE GENOMIC DNA]</scope>
    <source>
        <strain evidence="22">MMolMol1</strain>
        <tissue evidence="22">Muscle</tissue>
    </source>
</reference>
<keyword evidence="12 19" id="KW-1133">Transmembrane helix</keyword>
<evidence type="ECO:0000256" key="13">
    <source>
        <dbReference type="ARBA" id="ARBA00023034"/>
    </source>
</evidence>
<dbReference type="Gene3D" id="1.20.1510.10">
    <property type="entry name" value="Cation efflux protein transmembrane domain"/>
    <property type="match status" value="1"/>
</dbReference>
<evidence type="ECO:0000256" key="18">
    <source>
        <dbReference type="ARBA" id="ARBA00048349"/>
    </source>
</evidence>
<feature type="transmembrane region" description="Helical" evidence="19">
    <location>
        <begin position="243"/>
        <end position="264"/>
    </location>
</feature>
<comment type="similarity">
    <text evidence="5 19">Belongs to the cation diffusion facilitator (CDF) transporter (TC 2.A.4) family. SLC30A subfamily.</text>
</comment>
<keyword evidence="6 19" id="KW-0813">Transport</keyword>
<evidence type="ECO:0000256" key="17">
    <source>
        <dbReference type="ARBA" id="ARBA00038531"/>
    </source>
</evidence>
<feature type="transmembrane region" description="Helical" evidence="19">
    <location>
        <begin position="463"/>
        <end position="482"/>
    </location>
</feature>
<evidence type="ECO:0000256" key="9">
    <source>
        <dbReference type="ARBA" id="ARBA00022723"/>
    </source>
</evidence>
<feature type="transmembrane region" description="Helical" evidence="19">
    <location>
        <begin position="284"/>
        <end position="304"/>
    </location>
</feature>
<evidence type="ECO:0000313" key="23">
    <source>
        <dbReference type="Proteomes" id="UP000550707"/>
    </source>
</evidence>
<dbReference type="PANTHER" id="PTHR45755">
    <property type="match status" value="1"/>
</dbReference>
<evidence type="ECO:0000256" key="4">
    <source>
        <dbReference type="ARBA" id="ARBA00004638"/>
    </source>
</evidence>
<dbReference type="GO" id="GO:0046872">
    <property type="term" value="F:metal ion binding"/>
    <property type="evidence" value="ECO:0007669"/>
    <property type="project" value="UniProtKB-KW"/>
</dbReference>
<comment type="subcellular location">
    <subcellularLocation>
        <location evidence="3">Cytoplasmic vesicle</location>
        <location evidence="3">COPII-coated vesicle membrane</location>
        <topology evidence="3">Multi-pass membrane protein</topology>
    </subcellularLocation>
    <subcellularLocation>
        <location evidence="4">Cytoplasmic vesicle</location>
        <location evidence="4">Secretory vesicle membrane</location>
        <topology evidence="4">Multi-pass membrane protein</topology>
    </subcellularLocation>
    <subcellularLocation>
        <location evidence="2">Golgi apparatus</location>
        <location evidence="2">Golgi stack membrane</location>
        <topology evidence="2">Multi-pass membrane protein</topology>
    </subcellularLocation>
    <subcellularLocation>
        <location evidence="1 19">Golgi apparatus</location>
        <location evidence="1 19">trans-Golgi network membrane</location>
        <topology evidence="1 19">Multi-pass membrane protein</topology>
    </subcellularLocation>
</comment>
<feature type="domain" description="Cation efflux protein transmembrane" evidence="21">
    <location>
        <begin position="361"/>
        <end position="591"/>
    </location>
</feature>
<evidence type="ECO:0000256" key="2">
    <source>
        <dbReference type="ARBA" id="ARBA00004205"/>
    </source>
</evidence>
<evidence type="ECO:0000256" key="8">
    <source>
        <dbReference type="ARBA" id="ARBA00022692"/>
    </source>
</evidence>
<dbReference type="EMBL" id="JACASF010000003">
    <property type="protein sequence ID" value="KAF6491008.1"/>
    <property type="molecule type" value="Genomic_DNA"/>
</dbReference>
<dbReference type="GO" id="GO:0032580">
    <property type="term" value="C:Golgi cisterna membrane"/>
    <property type="evidence" value="ECO:0007669"/>
    <property type="project" value="UniProtKB-SubCell"/>
</dbReference>
<evidence type="ECO:0000256" key="3">
    <source>
        <dbReference type="ARBA" id="ARBA00004557"/>
    </source>
</evidence>
<evidence type="ECO:0000256" key="10">
    <source>
        <dbReference type="ARBA" id="ARBA00022833"/>
    </source>
</evidence>
<dbReference type="GO" id="GO:0015297">
    <property type="term" value="F:antiporter activity"/>
    <property type="evidence" value="ECO:0007669"/>
    <property type="project" value="UniProtKB-KW"/>
</dbReference>
<evidence type="ECO:0000256" key="5">
    <source>
        <dbReference type="ARBA" id="ARBA00008873"/>
    </source>
</evidence>
<feature type="transmembrane region" description="Helical" evidence="19">
    <location>
        <begin position="151"/>
        <end position="167"/>
    </location>
</feature>
<evidence type="ECO:0000256" key="1">
    <source>
        <dbReference type="ARBA" id="ARBA00004166"/>
    </source>
</evidence>
<dbReference type="InterPro" id="IPR058533">
    <property type="entry name" value="Cation_efflux_TM"/>
</dbReference>
<evidence type="ECO:0000256" key="14">
    <source>
        <dbReference type="ARBA" id="ARBA00023065"/>
    </source>
</evidence>
<keyword evidence="15 19" id="KW-0472">Membrane</keyword>
<feature type="transmembrane region" description="Helical" evidence="19">
    <location>
        <begin position="534"/>
        <end position="555"/>
    </location>
</feature>
<evidence type="ECO:0000256" key="15">
    <source>
        <dbReference type="ARBA" id="ARBA00023136"/>
    </source>
</evidence>
<evidence type="ECO:0000256" key="11">
    <source>
        <dbReference type="ARBA" id="ARBA00022906"/>
    </source>
</evidence>
<evidence type="ECO:0000259" key="21">
    <source>
        <dbReference type="Pfam" id="PF01545"/>
    </source>
</evidence>
<dbReference type="NCBIfam" id="TIGR01297">
    <property type="entry name" value="CDF"/>
    <property type="match status" value="1"/>
</dbReference>
<dbReference type="PANTHER" id="PTHR45755:SF1">
    <property type="entry name" value="PROTON-COUPLED ZINC ANTIPORTER SLC30A5"/>
    <property type="match status" value="1"/>
</dbReference>
<keyword evidence="9" id="KW-0479">Metal-binding</keyword>
<dbReference type="InterPro" id="IPR002524">
    <property type="entry name" value="Cation_efflux"/>
</dbReference>
<evidence type="ECO:0000256" key="16">
    <source>
        <dbReference type="ARBA" id="ARBA00023329"/>
    </source>
</evidence>
<feature type="transmembrane region" description="Helical" evidence="19">
    <location>
        <begin position="392"/>
        <end position="410"/>
    </location>
</feature>
<dbReference type="InterPro" id="IPR045316">
    <property type="entry name" value="Msc2-like"/>
</dbReference>
<feature type="transmembrane region" description="Helical" evidence="19">
    <location>
        <begin position="561"/>
        <end position="583"/>
    </location>
</feature>
<keyword evidence="14 19" id="KW-0406">Ion transport</keyword>
<evidence type="ECO:0000313" key="22">
    <source>
        <dbReference type="EMBL" id="KAF6491008.1"/>
    </source>
</evidence>
<organism evidence="22 23">
    <name type="scientific">Molossus molossus</name>
    <name type="common">Pallas' mastiff bat</name>
    <name type="synonym">Vespertilio molossus</name>
    <dbReference type="NCBI Taxonomy" id="27622"/>
    <lineage>
        <taxon>Eukaryota</taxon>
        <taxon>Metazoa</taxon>
        <taxon>Chordata</taxon>
        <taxon>Craniata</taxon>
        <taxon>Vertebrata</taxon>
        <taxon>Euteleostomi</taxon>
        <taxon>Mammalia</taxon>
        <taxon>Eutheria</taxon>
        <taxon>Laurasiatheria</taxon>
        <taxon>Chiroptera</taxon>
        <taxon>Yangochiroptera</taxon>
        <taxon>Molossidae</taxon>
        <taxon>Molossus</taxon>
    </lineage>
</organism>
<feature type="transmembrane region" description="Helical" evidence="19">
    <location>
        <begin position="97"/>
        <end position="114"/>
    </location>
</feature>
<dbReference type="GO" id="GO:0006882">
    <property type="term" value="P:intracellular zinc ion homeostasis"/>
    <property type="evidence" value="ECO:0007669"/>
    <property type="project" value="InterPro"/>
</dbReference>
<comment type="catalytic activity">
    <reaction evidence="18">
        <text>Zn(2+)(in) + 2 H(+)(out) = Zn(2+)(out) + 2 H(+)(in)</text>
        <dbReference type="Rhea" id="RHEA:72627"/>
        <dbReference type="ChEBI" id="CHEBI:15378"/>
        <dbReference type="ChEBI" id="CHEBI:29105"/>
    </reaction>
</comment>
<keyword evidence="10" id="KW-0862">Zinc</keyword>
<comment type="subunit">
    <text evidence="17">Heterodimer with SLC30A6/ZNT6; form a functional zinc ion transmembrane transporter.</text>
</comment>
<gene>
    <name evidence="22" type="ORF">HJG59_016750</name>
</gene>
<dbReference type="GO" id="GO:1904257">
    <property type="term" value="P:zinc ion import into Golgi lumen"/>
    <property type="evidence" value="ECO:0007669"/>
    <property type="project" value="TreeGrafter"/>
</dbReference>
<protein>
    <recommendedName>
        <fullName evidence="19">Zinc transporter</fullName>
    </recommendedName>
</protein>
<proteinExistence type="inferred from homology"/>
<dbReference type="Pfam" id="PF01545">
    <property type="entry name" value="Cation_efflux"/>
    <property type="match status" value="1"/>
</dbReference>
<keyword evidence="7" id="KW-0050">Antiport</keyword>
<comment type="caution">
    <text evidence="19">Lacks conserved residue(s) required for the propagation of feature annotation.</text>
</comment>
<keyword evidence="13 19" id="KW-0333">Golgi apparatus</keyword>
<evidence type="ECO:0000256" key="20">
    <source>
        <dbReference type="SAM" id="MobiDB-lite"/>
    </source>
</evidence>
<evidence type="ECO:0000256" key="19">
    <source>
        <dbReference type="RuleBase" id="RU369017"/>
    </source>
</evidence>
<name>A0A7J8J2X0_MOLMO</name>
<evidence type="ECO:0000256" key="6">
    <source>
        <dbReference type="ARBA" id="ARBA00022448"/>
    </source>
</evidence>
<keyword evidence="16" id="KW-0968">Cytoplasmic vesicle</keyword>
<comment type="caution">
    <text evidence="22">The sequence shown here is derived from an EMBL/GenBank/DDBJ whole genome shotgun (WGS) entry which is preliminary data.</text>
</comment>
<dbReference type="InterPro" id="IPR027469">
    <property type="entry name" value="Cation_efflux_TMD_sf"/>
</dbReference>
<feature type="transmembrane region" description="Helical" evidence="19">
    <location>
        <begin position="361"/>
        <end position="380"/>
    </location>
</feature>
<feature type="transmembrane region" description="Helical" evidence="19">
    <location>
        <begin position="431"/>
        <end position="451"/>
    </location>
</feature>
<dbReference type="AlphaFoldDB" id="A0A7J8J2X0"/>
<dbReference type="SUPFAM" id="SSF161111">
    <property type="entry name" value="Cation efflux protein transmembrane domain-like"/>
    <property type="match status" value="1"/>
</dbReference>
<evidence type="ECO:0000256" key="7">
    <source>
        <dbReference type="ARBA" id="ARBA00022449"/>
    </source>
</evidence>
<feature type="region of interest" description="Disordered" evidence="20">
    <location>
        <begin position="493"/>
        <end position="523"/>
    </location>
</feature>
<sequence>MEEKYGGDVLAGPGGGGLGPVDVPSARFTKYIVLLCFTKFFKAVGLFESYDLLKAVHIVQFIFILKLGTAFLMVLFQKPFSSGKSITKHQWIKIIKHAVAGCIISLLWFFGLTLCGPLRTLLLFEHSDIVVISLLSVLFTSSGGGPSKTRGAAFFIIAVICLLLFDNDDLMAKMAEHPEGHHDSALTHMLYTAIAFLGVADHKSKVESWFSLIMPFTTVIFFVMILDFYVDSICSVKIEVNKCARYGSFAIFISALLFGNFWTHPITDQLRAMNRAAHQESTEHVLSGGVVVSAIFFIFSANILSSPSKRGQKGTLIGYSPEGTPLYNFMGDAFQHSSQSIPRFIKESLKQILEENDSRQIFYFLCLNLLFTFVELFYGVLTNSLGLISDGFHMLFDCSALVMGLFAALMSRWKATRIFSYGYGRIEILSGFINGLFLMVIAFFVFMESVARLIDPPELDTHMLTPVSVGGLIVNLIGICAFSHAHNHTHGASQGSCHSSDHSHSHHMHGHSDHGHGHSHGSAGGGMNANMRGVFLHVLADTLGSIGVIVSTILIEQFGWFIADPLCSLFIAILIFLSVIPLIKDACQVLLLRLPPEYEKELHLALEKIQKIEGLISYRDPHFWRHSASIVAGTIHIQVTSDVLEQRIVQQVTGILKDAGVNNLTIQVEKEAYFQHMSGLSTGFHDVLAMTKQMESMKYYRDGTYIM</sequence>
<evidence type="ECO:0000256" key="12">
    <source>
        <dbReference type="ARBA" id="ARBA00022989"/>
    </source>
</evidence>
<comment type="function">
    <text evidence="19">Functions as a zinc transporter.</text>
</comment>
<feature type="transmembrane region" description="Helical" evidence="19">
    <location>
        <begin position="209"/>
        <end position="231"/>
    </location>
</feature>